<evidence type="ECO:0000256" key="9">
    <source>
        <dbReference type="ARBA" id="ARBA00081863"/>
    </source>
</evidence>
<dbReference type="GO" id="GO:0003677">
    <property type="term" value="F:DNA binding"/>
    <property type="evidence" value="ECO:0007669"/>
    <property type="project" value="UniProtKB-KW"/>
</dbReference>
<sequence length="406" mass="44917">MADIKPEIKIDPGDSKADLKDIAAYEDDYDLAFPDPTAQAWLVKVPEDLWKAWAEVYNDPNIPDGTTVEVGNLRIIYADPNDANGKEKIQIRLQQHNPSYQKITKKYDLNVTASDYSNVCVFSEKNLPGHNKHQKSLARNANALSRPDFKRPSGIPSKDQRYGGNRFAGSRSRSAIPKQTSLAPRIQHEALATPVLDADYEAKFAAQWAEHVAPKEQTVYFDGIDRTGHAGLSRNLGNFATFGLSAHPAATTGRKTNNKAGRSGIAFGAGKPKRSKDKAVRMERGALIDALQACFRRYKYWGMKSLRNELHQPEAWIRENLEQFAVMVKSGDFSMNWTLREDMRAIVEDGGEGESGGDGPREEMAVVESGSEGEFGGDGQELDTGADEEDDDEDGDAGEFEDVKME</sequence>
<evidence type="ECO:0000256" key="10">
    <source>
        <dbReference type="SAM" id="MobiDB-lite"/>
    </source>
</evidence>
<keyword evidence="6" id="KW-0804">Transcription</keyword>
<keyword evidence="7" id="KW-0539">Nucleus</keyword>
<organism evidence="13 14">
    <name type="scientific">Meristemomyces frigidus</name>
    <dbReference type="NCBI Taxonomy" id="1508187"/>
    <lineage>
        <taxon>Eukaryota</taxon>
        <taxon>Fungi</taxon>
        <taxon>Dikarya</taxon>
        <taxon>Ascomycota</taxon>
        <taxon>Pezizomycotina</taxon>
        <taxon>Dothideomycetes</taxon>
        <taxon>Dothideomycetidae</taxon>
        <taxon>Mycosphaerellales</taxon>
        <taxon>Teratosphaeriaceae</taxon>
        <taxon>Meristemomyces</taxon>
    </lineage>
</organism>
<dbReference type="InterPro" id="IPR011039">
    <property type="entry name" value="TFIIF_interaction"/>
</dbReference>
<dbReference type="PANTHER" id="PTHR10445:SF0">
    <property type="entry name" value="GENERAL TRANSCRIPTION FACTOR IIF SUBUNIT 2"/>
    <property type="match status" value="1"/>
</dbReference>
<dbReference type="FunFam" id="1.10.10.10:FF:000035">
    <property type="entry name" value="General transcription factor IIF subunit 2"/>
    <property type="match status" value="1"/>
</dbReference>
<evidence type="ECO:0000256" key="7">
    <source>
        <dbReference type="ARBA" id="ARBA00023242"/>
    </source>
</evidence>
<feature type="region of interest" description="Disordered" evidence="10">
    <location>
        <begin position="144"/>
        <end position="179"/>
    </location>
</feature>
<dbReference type="Proteomes" id="UP001310890">
    <property type="component" value="Unassembled WGS sequence"/>
</dbReference>
<name>A0AAN7TNA9_9PEZI</name>
<dbReference type="Pfam" id="PF02270">
    <property type="entry name" value="TFIIF_beta"/>
    <property type="match status" value="1"/>
</dbReference>
<feature type="domain" description="TFIIF beta subunit HTH" evidence="11">
    <location>
        <begin position="280"/>
        <end position="344"/>
    </location>
</feature>
<evidence type="ECO:0000259" key="12">
    <source>
        <dbReference type="Pfam" id="PF17683"/>
    </source>
</evidence>
<feature type="region of interest" description="Disordered" evidence="10">
    <location>
        <begin position="349"/>
        <end position="406"/>
    </location>
</feature>
<dbReference type="PANTHER" id="PTHR10445">
    <property type="entry name" value="GENERAL TRANSCRIPTION FACTOR IIF SUBUNIT 2"/>
    <property type="match status" value="1"/>
</dbReference>
<evidence type="ECO:0000256" key="6">
    <source>
        <dbReference type="ARBA" id="ARBA00023163"/>
    </source>
</evidence>
<gene>
    <name evidence="13" type="ORF">LTR62_005060</name>
</gene>
<dbReference type="AlphaFoldDB" id="A0AAN7TNA9"/>
<evidence type="ECO:0000259" key="11">
    <source>
        <dbReference type="Pfam" id="PF02270"/>
    </source>
</evidence>
<evidence type="ECO:0000256" key="5">
    <source>
        <dbReference type="ARBA" id="ARBA00023125"/>
    </source>
</evidence>
<evidence type="ECO:0000256" key="1">
    <source>
        <dbReference type="ARBA" id="ARBA00004123"/>
    </source>
</evidence>
<dbReference type="InterPro" id="IPR040504">
    <property type="entry name" value="TFIIF_beta_N"/>
</dbReference>
<dbReference type="SUPFAM" id="SSF46785">
    <property type="entry name" value="Winged helix' DNA-binding domain"/>
    <property type="match status" value="1"/>
</dbReference>
<dbReference type="GO" id="GO:0006367">
    <property type="term" value="P:transcription initiation at RNA polymerase II promoter"/>
    <property type="evidence" value="ECO:0007669"/>
    <property type="project" value="InterPro"/>
</dbReference>
<dbReference type="InterPro" id="IPR036388">
    <property type="entry name" value="WH-like_DNA-bd_sf"/>
</dbReference>
<dbReference type="InterPro" id="IPR040450">
    <property type="entry name" value="TFIIF_beta_HTH"/>
</dbReference>
<evidence type="ECO:0000256" key="3">
    <source>
        <dbReference type="ARBA" id="ARBA00021453"/>
    </source>
</evidence>
<accession>A0AAN7TNA9</accession>
<dbReference type="Gene3D" id="1.10.10.10">
    <property type="entry name" value="Winged helix-like DNA-binding domain superfamily/Winged helix DNA-binding domain"/>
    <property type="match status" value="1"/>
</dbReference>
<dbReference type="EMBL" id="JAVRRL010000004">
    <property type="protein sequence ID" value="KAK5117637.1"/>
    <property type="molecule type" value="Genomic_DNA"/>
</dbReference>
<feature type="region of interest" description="Disordered" evidence="10">
    <location>
        <begin position="250"/>
        <end position="278"/>
    </location>
</feature>
<keyword evidence="5" id="KW-0238">DNA-binding</keyword>
<dbReference type="InterPro" id="IPR003196">
    <property type="entry name" value="TFIIF_beta"/>
</dbReference>
<dbReference type="GO" id="GO:0005674">
    <property type="term" value="C:transcription factor TFIIF complex"/>
    <property type="evidence" value="ECO:0007669"/>
    <property type="project" value="InterPro"/>
</dbReference>
<comment type="subcellular location">
    <subcellularLocation>
        <location evidence="1">Nucleus</location>
    </subcellularLocation>
</comment>
<evidence type="ECO:0000313" key="13">
    <source>
        <dbReference type="EMBL" id="KAK5117637.1"/>
    </source>
</evidence>
<evidence type="ECO:0000313" key="14">
    <source>
        <dbReference type="Proteomes" id="UP001310890"/>
    </source>
</evidence>
<dbReference type="CDD" id="cd07980">
    <property type="entry name" value="TFIIF_beta"/>
    <property type="match status" value="1"/>
</dbReference>
<protein>
    <recommendedName>
        <fullName evidence="3">Transcription initiation factor IIF subunit beta</fullName>
    </recommendedName>
    <alternativeName>
        <fullName evidence="9">TFIIF medium subunit</fullName>
    </alternativeName>
    <alternativeName>
        <fullName evidence="8">TFIIF-beta</fullName>
    </alternativeName>
</protein>
<feature type="compositionally biased region" description="Acidic residues" evidence="10">
    <location>
        <begin position="380"/>
        <end position="400"/>
    </location>
</feature>
<dbReference type="SUPFAM" id="SSF50916">
    <property type="entry name" value="Rap30/74 interaction domains"/>
    <property type="match status" value="1"/>
</dbReference>
<comment type="caution">
    <text evidence="13">The sequence shown here is derived from an EMBL/GenBank/DDBJ whole genome shotgun (WGS) entry which is preliminary data.</text>
</comment>
<dbReference type="InterPro" id="IPR036390">
    <property type="entry name" value="WH_DNA-bd_sf"/>
</dbReference>
<feature type="domain" description="TFIIF beta subunit N-terminal" evidence="12">
    <location>
        <begin position="38"/>
        <end position="195"/>
    </location>
</feature>
<evidence type="ECO:0000256" key="2">
    <source>
        <dbReference type="ARBA" id="ARBA00009543"/>
    </source>
</evidence>
<reference evidence="13" key="1">
    <citation type="submission" date="2023-08" db="EMBL/GenBank/DDBJ databases">
        <title>Black Yeasts Isolated from many extreme environments.</title>
        <authorList>
            <person name="Coleine C."/>
            <person name="Stajich J.E."/>
            <person name="Selbmann L."/>
        </authorList>
    </citation>
    <scope>NUCLEOTIDE SEQUENCE</scope>
    <source>
        <strain evidence="13">CCFEE 5401</strain>
    </source>
</reference>
<comment type="similarity">
    <text evidence="2">Belongs to the TFIIF beta subunit family.</text>
</comment>
<evidence type="ECO:0000256" key="8">
    <source>
        <dbReference type="ARBA" id="ARBA00081473"/>
    </source>
</evidence>
<proteinExistence type="inferred from homology"/>
<dbReference type="Pfam" id="PF17683">
    <property type="entry name" value="TFIIF_beta_N"/>
    <property type="match status" value="1"/>
</dbReference>
<keyword evidence="4" id="KW-0805">Transcription regulation</keyword>
<evidence type="ECO:0000256" key="4">
    <source>
        <dbReference type="ARBA" id="ARBA00023015"/>
    </source>
</evidence>